<dbReference type="STRING" id="6336.A0A0V0SK14"/>
<organism evidence="8 9">
    <name type="scientific">Trichinella nelsoni</name>
    <dbReference type="NCBI Taxonomy" id="6336"/>
    <lineage>
        <taxon>Eukaryota</taxon>
        <taxon>Metazoa</taxon>
        <taxon>Ecdysozoa</taxon>
        <taxon>Nematoda</taxon>
        <taxon>Enoplea</taxon>
        <taxon>Dorylaimia</taxon>
        <taxon>Trichinellida</taxon>
        <taxon>Trichinellidae</taxon>
        <taxon>Trichinella</taxon>
    </lineage>
</organism>
<dbReference type="EMBL" id="JYDL01000004">
    <property type="protein sequence ID" value="KRX27167.1"/>
    <property type="molecule type" value="Genomic_DNA"/>
</dbReference>
<proteinExistence type="inferred from homology"/>
<dbReference type="AlphaFoldDB" id="A0A0V0SK14"/>
<evidence type="ECO:0000256" key="7">
    <source>
        <dbReference type="RuleBase" id="RU004374"/>
    </source>
</evidence>
<evidence type="ECO:0000256" key="4">
    <source>
        <dbReference type="ARBA" id="ARBA00022884"/>
    </source>
</evidence>
<keyword evidence="2 7" id="KW-0396">Initiation factor</keyword>
<keyword evidence="3" id="KW-0810">Translation regulation</keyword>
<dbReference type="PANTHER" id="PTHR11960:SF8">
    <property type="entry name" value="EUKARYOTIC TRANSLATION INITIATION FACTOR 4E1-RELATED"/>
    <property type="match status" value="1"/>
</dbReference>
<evidence type="ECO:0000256" key="6">
    <source>
        <dbReference type="ARBA" id="ARBA00032656"/>
    </source>
</evidence>
<dbReference type="PROSITE" id="PS00813">
    <property type="entry name" value="IF4E"/>
    <property type="match status" value="1"/>
</dbReference>
<dbReference type="Gene3D" id="3.30.760.10">
    <property type="entry name" value="RNA Cap, Translation Initiation Factor Eif4e"/>
    <property type="match status" value="1"/>
</dbReference>
<dbReference type="InterPro" id="IPR001040">
    <property type="entry name" value="TIF_eIF_4E"/>
</dbReference>
<evidence type="ECO:0000256" key="5">
    <source>
        <dbReference type="ARBA" id="ARBA00022917"/>
    </source>
</evidence>
<dbReference type="GO" id="GO:0003743">
    <property type="term" value="F:translation initiation factor activity"/>
    <property type="evidence" value="ECO:0007669"/>
    <property type="project" value="UniProtKB-KW"/>
</dbReference>
<gene>
    <name evidence="8" type="primary">ife-3</name>
    <name evidence="8" type="ORF">T07_2907</name>
</gene>
<dbReference type="SUPFAM" id="SSF55418">
    <property type="entry name" value="eIF4e-like"/>
    <property type="match status" value="1"/>
</dbReference>
<evidence type="ECO:0000256" key="2">
    <source>
        <dbReference type="ARBA" id="ARBA00022540"/>
    </source>
</evidence>
<dbReference type="GO" id="GO:0016281">
    <property type="term" value="C:eukaryotic translation initiation factor 4F complex"/>
    <property type="evidence" value="ECO:0007669"/>
    <property type="project" value="TreeGrafter"/>
</dbReference>
<keyword evidence="4 7" id="KW-0694">RNA-binding</keyword>
<dbReference type="InterPro" id="IPR023398">
    <property type="entry name" value="TIF_eIF4e-like"/>
</dbReference>
<sequence length="221" mass="25820">LVMEIVHSSDDSLESVSDPEYFLDQLYDERFTNSENGFEEEESGIESLYNFSLTDMVKHPLQHTWVLWYLTNDRKISWEDRLKEVASFNTVEDFWALYNFIQKASSLPNNSDFYYFKEGVRPMWEDPRNKNGGRWIIRIDRSEEGRVLDECWLDLVMAVLGEQFSGLGAEICGVAVNVRSKGHKVCLWTANADSDENREIGYMMHSLLDSASYVKFERHLE</sequence>
<dbReference type="PANTHER" id="PTHR11960">
    <property type="entry name" value="EUKARYOTIC TRANSLATION INITIATION FACTOR 4E RELATED"/>
    <property type="match status" value="1"/>
</dbReference>
<accession>A0A0V0SK14</accession>
<dbReference type="GO" id="GO:0006417">
    <property type="term" value="P:regulation of translation"/>
    <property type="evidence" value="ECO:0007669"/>
    <property type="project" value="UniProtKB-KW"/>
</dbReference>
<comment type="similarity">
    <text evidence="1 7">Belongs to the eukaryotic initiation factor 4E family.</text>
</comment>
<dbReference type="GO" id="GO:0000340">
    <property type="term" value="F:RNA 7-methylguanosine cap binding"/>
    <property type="evidence" value="ECO:0007669"/>
    <property type="project" value="TreeGrafter"/>
</dbReference>
<protein>
    <recommendedName>
        <fullName evidence="6">eIF-4F 25 kDa subunit</fullName>
    </recommendedName>
</protein>
<evidence type="ECO:0000256" key="3">
    <source>
        <dbReference type="ARBA" id="ARBA00022845"/>
    </source>
</evidence>
<evidence type="ECO:0000313" key="8">
    <source>
        <dbReference type="EMBL" id="KRX27167.1"/>
    </source>
</evidence>
<name>A0A0V0SK14_9BILA</name>
<reference evidence="8 9" key="1">
    <citation type="submission" date="2015-01" db="EMBL/GenBank/DDBJ databases">
        <title>Evolution of Trichinella species and genotypes.</title>
        <authorList>
            <person name="Korhonen P.K."/>
            <person name="Edoardo P."/>
            <person name="Giuseppe L.R."/>
            <person name="Gasser R.B."/>
        </authorList>
    </citation>
    <scope>NUCLEOTIDE SEQUENCE [LARGE SCALE GENOMIC DNA]</scope>
    <source>
        <strain evidence="8">ISS37</strain>
    </source>
</reference>
<dbReference type="Proteomes" id="UP000054630">
    <property type="component" value="Unassembled WGS sequence"/>
</dbReference>
<keyword evidence="5 7" id="KW-0648">Protein biosynthesis</keyword>
<dbReference type="Pfam" id="PF01652">
    <property type="entry name" value="IF4E"/>
    <property type="match status" value="1"/>
</dbReference>
<evidence type="ECO:0000256" key="1">
    <source>
        <dbReference type="ARBA" id="ARBA00009860"/>
    </source>
</evidence>
<dbReference type="OrthoDB" id="590761at2759"/>
<feature type="non-terminal residue" evidence="8">
    <location>
        <position position="1"/>
    </location>
</feature>
<evidence type="ECO:0000313" key="9">
    <source>
        <dbReference type="Proteomes" id="UP000054630"/>
    </source>
</evidence>
<dbReference type="InterPro" id="IPR019770">
    <property type="entry name" value="TIF_eIF_4E_CS"/>
</dbReference>
<comment type="caution">
    <text evidence="8">The sequence shown here is derived from an EMBL/GenBank/DDBJ whole genome shotgun (WGS) entry which is preliminary data.</text>
</comment>
<keyword evidence="9" id="KW-1185">Reference proteome</keyword>